<dbReference type="EMBL" id="JAVXUO010001507">
    <property type="protein sequence ID" value="KAK2981558.1"/>
    <property type="molecule type" value="Genomic_DNA"/>
</dbReference>
<dbReference type="AlphaFoldDB" id="A0AA88R377"/>
<gene>
    <name evidence="1" type="ORF">RJ640_008690</name>
</gene>
<name>A0AA88R377_9ASTE</name>
<dbReference type="Proteomes" id="UP001187471">
    <property type="component" value="Unassembled WGS sequence"/>
</dbReference>
<evidence type="ECO:0000313" key="2">
    <source>
        <dbReference type="Proteomes" id="UP001187471"/>
    </source>
</evidence>
<reference evidence="1" key="1">
    <citation type="submission" date="2022-12" db="EMBL/GenBank/DDBJ databases">
        <title>Draft genome assemblies for two species of Escallonia (Escalloniales).</title>
        <authorList>
            <person name="Chanderbali A."/>
            <person name="Dervinis C."/>
            <person name="Anghel I."/>
            <person name="Soltis D."/>
            <person name="Soltis P."/>
            <person name="Zapata F."/>
        </authorList>
    </citation>
    <scope>NUCLEOTIDE SEQUENCE</scope>
    <source>
        <strain evidence="1">UCBG92.1500</strain>
        <tissue evidence="1">Leaf</tissue>
    </source>
</reference>
<accession>A0AA88R377</accession>
<evidence type="ECO:0000313" key="1">
    <source>
        <dbReference type="EMBL" id="KAK2981558.1"/>
    </source>
</evidence>
<keyword evidence="2" id="KW-1185">Reference proteome</keyword>
<organism evidence="1 2">
    <name type="scientific">Escallonia rubra</name>
    <dbReference type="NCBI Taxonomy" id="112253"/>
    <lineage>
        <taxon>Eukaryota</taxon>
        <taxon>Viridiplantae</taxon>
        <taxon>Streptophyta</taxon>
        <taxon>Embryophyta</taxon>
        <taxon>Tracheophyta</taxon>
        <taxon>Spermatophyta</taxon>
        <taxon>Magnoliopsida</taxon>
        <taxon>eudicotyledons</taxon>
        <taxon>Gunneridae</taxon>
        <taxon>Pentapetalae</taxon>
        <taxon>asterids</taxon>
        <taxon>campanulids</taxon>
        <taxon>Escalloniales</taxon>
        <taxon>Escalloniaceae</taxon>
        <taxon>Escallonia</taxon>
    </lineage>
</organism>
<protein>
    <submittedName>
        <fullName evidence="1">Uncharacterized protein</fullName>
    </submittedName>
</protein>
<proteinExistence type="predicted"/>
<comment type="caution">
    <text evidence="1">The sequence shown here is derived from an EMBL/GenBank/DDBJ whole genome shotgun (WGS) entry which is preliminary data.</text>
</comment>
<sequence length="44" mass="5047">MFMLKGKETRNNNSIYGSTQLLPSTPTQLFGTHNVSYSWWITVP</sequence>